<proteinExistence type="predicted"/>
<evidence type="ECO:0008006" key="4">
    <source>
        <dbReference type="Google" id="ProtNLM"/>
    </source>
</evidence>
<dbReference type="CDD" id="cd00165">
    <property type="entry name" value="S4"/>
    <property type="match status" value="1"/>
</dbReference>
<accession>A0ABT6PYY8</accession>
<dbReference type="PROSITE" id="PS50889">
    <property type="entry name" value="S4"/>
    <property type="match status" value="1"/>
</dbReference>
<dbReference type="EMBL" id="JASBAO010000001">
    <property type="protein sequence ID" value="MDI2090039.1"/>
    <property type="molecule type" value="Genomic_DNA"/>
</dbReference>
<reference evidence="2" key="1">
    <citation type="submission" date="2023-05" db="EMBL/GenBank/DDBJ databases">
        <title>Whole genome sequence of Commensalibacter sp.</title>
        <authorList>
            <person name="Charoenyingcharoen P."/>
            <person name="Yukphan P."/>
        </authorList>
    </citation>
    <scope>NUCLEOTIDE SEQUENCE</scope>
    <source>
        <strain evidence="2">TBRC 16381</strain>
    </source>
</reference>
<protein>
    <recommendedName>
        <fullName evidence="4">RNA-binding S4 domain-containing protein</fullName>
    </recommendedName>
</protein>
<evidence type="ECO:0000313" key="2">
    <source>
        <dbReference type="EMBL" id="MDI2090039.1"/>
    </source>
</evidence>
<dbReference type="InterPro" id="IPR036986">
    <property type="entry name" value="S4_RNA-bd_sf"/>
</dbReference>
<sequence length="97" mass="11429">MKTIDIIDTEPLSQRIDLWLWHARIYKTRSISATITKSTAIRLNSILIHKPSTQVKRNDILTFPYHNKVRVIKILNFSKQRVAARNISLLYEEILEK</sequence>
<dbReference type="Gene3D" id="3.10.290.10">
    <property type="entry name" value="RNA-binding S4 domain"/>
    <property type="match status" value="1"/>
</dbReference>
<organism evidence="2 3">
    <name type="scientific">Commensalibacter oyaizuii</name>
    <dbReference type="NCBI Taxonomy" id="3043873"/>
    <lineage>
        <taxon>Bacteria</taxon>
        <taxon>Pseudomonadati</taxon>
        <taxon>Pseudomonadota</taxon>
        <taxon>Alphaproteobacteria</taxon>
        <taxon>Acetobacterales</taxon>
        <taxon>Acetobacteraceae</taxon>
    </lineage>
</organism>
<evidence type="ECO:0000313" key="3">
    <source>
        <dbReference type="Proteomes" id="UP001431634"/>
    </source>
</evidence>
<dbReference type="Proteomes" id="UP001431634">
    <property type="component" value="Unassembled WGS sequence"/>
</dbReference>
<keyword evidence="3" id="KW-1185">Reference proteome</keyword>
<evidence type="ECO:0000256" key="1">
    <source>
        <dbReference type="PROSITE-ProRule" id="PRU00182"/>
    </source>
</evidence>
<dbReference type="RefSeq" id="WP_281447198.1">
    <property type="nucleotide sequence ID" value="NZ_JASBAO010000001.1"/>
</dbReference>
<comment type="caution">
    <text evidence="2">The sequence shown here is derived from an EMBL/GenBank/DDBJ whole genome shotgun (WGS) entry which is preliminary data.</text>
</comment>
<keyword evidence="1" id="KW-0694">RNA-binding</keyword>
<name>A0ABT6PYY8_9PROT</name>
<dbReference type="SUPFAM" id="SSF55174">
    <property type="entry name" value="Alpha-L RNA-binding motif"/>
    <property type="match status" value="1"/>
</dbReference>
<gene>
    <name evidence="2" type="ORF">QJV27_01365</name>
</gene>